<evidence type="ECO:0000313" key="2">
    <source>
        <dbReference type="EMBL" id="BBF92477.1"/>
    </source>
</evidence>
<feature type="region of interest" description="Disordered" evidence="1">
    <location>
        <begin position="59"/>
        <end position="112"/>
    </location>
</feature>
<gene>
    <name evidence="2" type="ORF">BLTE_11620</name>
</gene>
<evidence type="ECO:0000313" key="3">
    <source>
        <dbReference type="Proteomes" id="UP000266934"/>
    </source>
</evidence>
<dbReference type="EMBL" id="AP018907">
    <property type="protein sequence ID" value="BBF92477.1"/>
    <property type="molecule type" value="Genomic_DNA"/>
</dbReference>
<dbReference type="KEGG" id="blag:BLTE_11620"/>
<dbReference type="Proteomes" id="UP000266934">
    <property type="component" value="Chromosome"/>
</dbReference>
<dbReference type="AlphaFoldDB" id="A0A348FYU4"/>
<feature type="compositionally biased region" description="Basic and acidic residues" evidence="1">
    <location>
        <begin position="66"/>
        <end position="79"/>
    </location>
</feature>
<evidence type="ECO:0000256" key="1">
    <source>
        <dbReference type="SAM" id="MobiDB-lite"/>
    </source>
</evidence>
<accession>A0A348FYU4</accession>
<name>A0A348FYU4_9HYPH</name>
<feature type="region of interest" description="Disordered" evidence="1">
    <location>
        <begin position="1"/>
        <end position="20"/>
    </location>
</feature>
<organism evidence="2 3">
    <name type="scientific">Blastochloris tepida</name>
    <dbReference type="NCBI Taxonomy" id="2233851"/>
    <lineage>
        <taxon>Bacteria</taxon>
        <taxon>Pseudomonadati</taxon>
        <taxon>Pseudomonadota</taxon>
        <taxon>Alphaproteobacteria</taxon>
        <taxon>Hyphomicrobiales</taxon>
        <taxon>Blastochloridaceae</taxon>
        <taxon>Blastochloris</taxon>
    </lineage>
</organism>
<feature type="compositionally biased region" description="Basic and acidic residues" evidence="1">
    <location>
        <begin position="88"/>
        <end position="104"/>
    </location>
</feature>
<sequence>MPGMLCPDMARGDTTGRVQQPPAQCVTRLFGPATLIIGKGGEGADCPRRRLFKQLRAAGSRNRVQVRREAGNRSAEPGRARIAAAEQHAQDQHAPRLDQERDGGGIEPRQLS</sequence>
<protein>
    <submittedName>
        <fullName evidence="2">Uncharacterized protein</fullName>
    </submittedName>
</protein>
<reference evidence="2 3" key="1">
    <citation type="submission" date="2018-08" db="EMBL/GenBank/DDBJ databases">
        <title>Complete genome sequencing of Blastochloris tepida GI.</title>
        <authorList>
            <person name="Tsukatani Y."/>
            <person name="Mori H."/>
        </authorList>
    </citation>
    <scope>NUCLEOTIDE SEQUENCE [LARGE SCALE GENOMIC DNA]</scope>
    <source>
        <strain evidence="2 3">GI</strain>
    </source>
</reference>
<keyword evidence="3" id="KW-1185">Reference proteome</keyword>
<proteinExistence type="predicted"/>